<dbReference type="Pfam" id="PF13602">
    <property type="entry name" value="ADH_zinc_N_2"/>
    <property type="match status" value="1"/>
</dbReference>
<dbReference type="Gene3D" id="3.90.180.10">
    <property type="entry name" value="Medium-chain alcohol dehydrogenases, catalytic domain"/>
    <property type="match status" value="1"/>
</dbReference>
<dbReference type="PANTHER" id="PTHR43482">
    <property type="entry name" value="PROTEIN AST1-RELATED"/>
    <property type="match status" value="1"/>
</dbReference>
<dbReference type="SUPFAM" id="SSF50129">
    <property type="entry name" value="GroES-like"/>
    <property type="match status" value="1"/>
</dbReference>
<name>A0ABW4E7K0_9LACO</name>
<dbReference type="RefSeq" id="WP_379896765.1">
    <property type="nucleotide sequence ID" value="NZ_JBHTON010000042.1"/>
</dbReference>
<gene>
    <name evidence="2" type="ORF">ACFQ5J_11320</name>
</gene>
<reference evidence="3" key="1">
    <citation type="journal article" date="2019" name="Int. J. Syst. Evol. Microbiol.">
        <title>The Global Catalogue of Microorganisms (GCM) 10K type strain sequencing project: providing services to taxonomists for standard genome sequencing and annotation.</title>
        <authorList>
            <consortium name="The Broad Institute Genomics Platform"/>
            <consortium name="The Broad Institute Genome Sequencing Center for Infectious Disease"/>
            <person name="Wu L."/>
            <person name="Ma J."/>
        </authorList>
    </citation>
    <scope>NUCLEOTIDE SEQUENCE [LARGE SCALE GENOMIC DNA]</scope>
    <source>
        <strain evidence="3">CCM 8903</strain>
    </source>
</reference>
<dbReference type="PANTHER" id="PTHR43482:SF1">
    <property type="entry name" value="PROTEIN AST1-RELATED"/>
    <property type="match status" value="1"/>
</dbReference>
<dbReference type="Pfam" id="PF08240">
    <property type="entry name" value="ADH_N"/>
    <property type="match status" value="1"/>
</dbReference>
<evidence type="ECO:0000259" key="1">
    <source>
        <dbReference type="SMART" id="SM00829"/>
    </source>
</evidence>
<dbReference type="EC" id="1.-.-.-" evidence="2"/>
<protein>
    <submittedName>
        <fullName evidence="2">NADP-dependent oxidoreductase</fullName>
        <ecNumber evidence="2">1.-.-.-</ecNumber>
    </submittedName>
</protein>
<dbReference type="InterPro" id="IPR011032">
    <property type="entry name" value="GroES-like_sf"/>
</dbReference>
<dbReference type="SMART" id="SM00829">
    <property type="entry name" value="PKS_ER"/>
    <property type="match status" value="1"/>
</dbReference>
<comment type="caution">
    <text evidence="2">The sequence shown here is derived from an EMBL/GenBank/DDBJ whole genome shotgun (WGS) entry which is preliminary data.</text>
</comment>
<accession>A0ABW4E7K0</accession>
<dbReference type="InterPro" id="IPR013154">
    <property type="entry name" value="ADH-like_N"/>
</dbReference>
<dbReference type="Gene3D" id="3.40.50.720">
    <property type="entry name" value="NAD(P)-binding Rossmann-like Domain"/>
    <property type="match status" value="1"/>
</dbReference>
<dbReference type="Proteomes" id="UP001597252">
    <property type="component" value="Unassembled WGS sequence"/>
</dbReference>
<organism evidence="2 3">
    <name type="scientific">Lacticaseibacillus baoqingensis</name>
    <dbReference type="NCBI Taxonomy" id="2486013"/>
    <lineage>
        <taxon>Bacteria</taxon>
        <taxon>Bacillati</taxon>
        <taxon>Bacillota</taxon>
        <taxon>Bacilli</taxon>
        <taxon>Lactobacillales</taxon>
        <taxon>Lactobacillaceae</taxon>
        <taxon>Lacticaseibacillus</taxon>
    </lineage>
</organism>
<dbReference type="SUPFAM" id="SSF51735">
    <property type="entry name" value="NAD(P)-binding Rossmann-fold domains"/>
    <property type="match status" value="1"/>
</dbReference>
<evidence type="ECO:0000313" key="3">
    <source>
        <dbReference type="Proteomes" id="UP001597252"/>
    </source>
</evidence>
<feature type="domain" description="Enoyl reductase (ER)" evidence="1">
    <location>
        <begin position="12"/>
        <end position="331"/>
    </location>
</feature>
<dbReference type="InterPro" id="IPR052585">
    <property type="entry name" value="Lipid_raft_assoc_Zn_ADH"/>
</dbReference>
<keyword evidence="2" id="KW-0560">Oxidoreductase</keyword>
<dbReference type="InterPro" id="IPR036291">
    <property type="entry name" value="NAD(P)-bd_dom_sf"/>
</dbReference>
<dbReference type="GO" id="GO:0016491">
    <property type="term" value="F:oxidoreductase activity"/>
    <property type="evidence" value="ECO:0007669"/>
    <property type="project" value="UniProtKB-KW"/>
</dbReference>
<sequence length="333" mass="36252">MKAAQIQKYAKSLDVQINEIPKPEPTANEVLIQVKYAAVNPLDLMNIDGSVKLIQSYSMPLTLGNEVSGVVAAVGAQVSRFHVGDQVYSRLPLNKIGGFAEYVAVDQAAIWFIPQHLSLKQAAAVPLTGLTAYQGLTEELQIKPGQTLFIPGGSGSFGQMAVPLAKQMGINVIVSGNALAKARIMALGATRYLDYRKEDFWTVLDPVDAIIDTRGAKALPLEMGVLKPGGRLLSLIAGPNKQFAVARNLPFWKTLLFGLAGYRFDRLARQHHSLYRFILVRADGRQLQQITSIVETNHIVPAIDARVFDLDHINDALQLVAHGRLTGKVVVAL</sequence>
<keyword evidence="3" id="KW-1185">Reference proteome</keyword>
<proteinExistence type="predicted"/>
<dbReference type="CDD" id="cd05289">
    <property type="entry name" value="MDR_like_2"/>
    <property type="match status" value="1"/>
</dbReference>
<dbReference type="EMBL" id="JBHTON010000042">
    <property type="protein sequence ID" value="MFD1485822.1"/>
    <property type="molecule type" value="Genomic_DNA"/>
</dbReference>
<evidence type="ECO:0000313" key="2">
    <source>
        <dbReference type="EMBL" id="MFD1485822.1"/>
    </source>
</evidence>
<dbReference type="InterPro" id="IPR020843">
    <property type="entry name" value="ER"/>
</dbReference>